<dbReference type="STRING" id="503106.A0A218ZAA5"/>
<accession>A0A218ZAA5</accession>
<dbReference type="Proteomes" id="UP000242519">
    <property type="component" value="Unassembled WGS sequence"/>
</dbReference>
<feature type="domain" description="2EXR" evidence="1">
    <location>
        <begin position="318"/>
        <end position="413"/>
    </location>
</feature>
<sequence length="552" mass="63079">MKRPGSFDPPWIDFFTKPCPYFMKQLTTFPRFSRLPRELQLMIWANVIPERRVIQLIGPDSAQTSLPPNTAPGTFILCLRYSIPEILHTCYDARVAGLKIYKKAFFQYVRETIYFDFDRDYLELDVRTVKHFAEKSEYGNVPLLEPPKVKNLAITSGRPIRGEDLVLYCQFFTGLERLAINEQSLSSSPSTDPLIHMQNSAPMVPHTFQPDQNSFRHNWDKLRAPIMKRVPFVRPALKEWKPPLLIIGTETQWEQHSKQMVDMVPVWGGVDPNSMDWESTVIIPSLEYVPRLETVSSRGVGLSIDTAVAMGALEPTGFPRLPIELQLIIWDHVEIEPSIITVNQFKKLFEDEKSHHPAEPFFACSYRVPAIFHACHNSRQIALKSHPLLFGGGSISRPVFGSPVPFNTDKDVLLFRDSAVLSPFVLSSFQAGFDSIHHLAISISSVDTITSLTNDLFVAFSNGSNIKHIFLIREEPAAFSVEWEDESQELSNECFERNLLPGYMTKLIFMKERGSITAMEKLELTYMRNFSVVSREDFETKWRRLVQGGSLD</sequence>
<evidence type="ECO:0000313" key="2">
    <source>
        <dbReference type="EMBL" id="OWP04215.1"/>
    </source>
</evidence>
<dbReference type="AlphaFoldDB" id="A0A218ZAA5"/>
<comment type="caution">
    <text evidence="2">The sequence shown here is derived from an EMBL/GenBank/DDBJ whole genome shotgun (WGS) entry which is preliminary data.</text>
</comment>
<reference evidence="2 3" key="1">
    <citation type="submission" date="2017-04" db="EMBL/GenBank/DDBJ databases">
        <title>Draft genome sequence of Marssonina coronaria NL1: causal agent of apple blotch.</title>
        <authorList>
            <person name="Cheng Q."/>
        </authorList>
    </citation>
    <scope>NUCLEOTIDE SEQUENCE [LARGE SCALE GENOMIC DNA]</scope>
    <source>
        <strain evidence="2 3">NL1</strain>
    </source>
</reference>
<keyword evidence="3" id="KW-1185">Reference proteome</keyword>
<evidence type="ECO:0000259" key="1">
    <source>
        <dbReference type="Pfam" id="PF20150"/>
    </source>
</evidence>
<dbReference type="PANTHER" id="PTHR35910:SF6">
    <property type="entry name" value="2EXR DOMAIN-CONTAINING PROTEIN"/>
    <property type="match status" value="1"/>
</dbReference>
<dbReference type="InParanoid" id="A0A218ZAA5"/>
<dbReference type="InterPro" id="IPR045518">
    <property type="entry name" value="2EXR"/>
</dbReference>
<organism evidence="2 3">
    <name type="scientific">Diplocarpon coronariae</name>
    <dbReference type="NCBI Taxonomy" id="2795749"/>
    <lineage>
        <taxon>Eukaryota</taxon>
        <taxon>Fungi</taxon>
        <taxon>Dikarya</taxon>
        <taxon>Ascomycota</taxon>
        <taxon>Pezizomycotina</taxon>
        <taxon>Leotiomycetes</taxon>
        <taxon>Helotiales</taxon>
        <taxon>Drepanopezizaceae</taxon>
        <taxon>Diplocarpon</taxon>
    </lineage>
</organism>
<gene>
    <name evidence="2" type="ORF">B2J93_9283</name>
</gene>
<proteinExistence type="predicted"/>
<dbReference type="Pfam" id="PF20150">
    <property type="entry name" value="2EXR"/>
    <property type="match status" value="2"/>
</dbReference>
<dbReference type="PANTHER" id="PTHR35910">
    <property type="entry name" value="2EXR DOMAIN-CONTAINING PROTEIN"/>
    <property type="match status" value="1"/>
</dbReference>
<name>A0A218ZAA5_9HELO</name>
<protein>
    <recommendedName>
        <fullName evidence="1">2EXR domain-containing protein</fullName>
    </recommendedName>
</protein>
<evidence type="ECO:0000313" key="3">
    <source>
        <dbReference type="Proteomes" id="UP000242519"/>
    </source>
</evidence>
<feature type="domain" description="2EXR" evidence="1">
    <location>
        <begin position="29"/>
        <end position="122"/>
    </location>
</feature>
<dbReference type="OrthoDB" id="3546385at2759"/>
<dbReference type="EMBL" id="MZNU01000116">
    <property type="protein sequence ID" value="OWP04215.1"/>
    <property type="molecule type" value="Genomic_DNA"/>
</dbReference>